<dbReference type="InterPro" id="IPR014576">
    <property type="entry name" value="Pesterase_YhaO"/>
</dbReference>
<dbReference type="InterPro" id="IPR029052">
    <property type="entry name" value="Metallo-depent_PP-like"/>
</dbReference>
<keyword evidence="3" id="KW-0540">Nuclease</keyword>
<dbReference type="STRING" id="1121025.SAMN02745249_01402"/>
<keyword evidence="4" id="KW-1185">Reference proteome</keyword>
<reference evidence="3 4" key="1">
    <citation type="submission" date="2016-11" db="EMBL/GenBank/DDBJ databases">
        <authorList>
            <person name="Jaros S."/>
            <person name="Januszkiewicz K."/>
            <person name="Wedrychowicz H."/>
        </authorList>
    </citation>
    <scope>NUCLEOTIDE SEQUENCE [LARGE SCALE GENOMIC DNA]</scope>
    <source>
        <strain evidence="3 4">DSM 15692</strain>
    </source>
</reference>
<evidence type="ECO:0000313" key="3">
    <source>
        <dbReference type="EMBL" id="SHE90710.1"/>
    </source>
</evidence>
<dbReference type="PANTHER" id="PTHR30337:SF7">
    <property type="entry name" value="PHOSPHOESTERASE"/>
    <property type="match status" value="1"/>
</dbReference>
<dbReference type="PANTHER" id="PTHR30337">
    <property type="entry name" value="COMPONENT OF ATP-DEPENDENT DSDNA EXONUCLEASE"/>
    <property type="match status" value="1"/>
</dbReference>
<feature type="domain" description="Calcineurin-like phosphoesterase" evidence="2">
    <location>
        <begin position="2"/>
        <end position="203"/>
    </location>
</feature>
<dbReference type="PIRSF" id="PIRSF033091">
    <property type="entry name" value="Pesterase_YhaO"/>
    <property type="match status" value="1"/>
</dbReference>
<proteinExistence type="predicted"/>
<name>A0A1M4XBC4_9LACT</name>
<evidence type="ECO:0000256" key="1">
    <source>
        <dbReference type="ARBA" id="ARBA00022801"/>
    </source>
</evidence>
<evidence type="ECO:0000313" key="4">
    <source>
        <dbReference type="Proteomes" id="UP000184128"/>
    </source>
</evidence>
<dbReference type="InterPro" id="IPR004843">
    <property type="entry name" value="Calcineurin-like_PHP"/>
</dbReference>
<dbReference type="Proteomes" id="UP000184128">
    <property type="component" value="Unassembled WGS sequence"/>
</dbReference>
<keyword evidence="1" id="KW-0378">Hydrolase</keyword>
<dbReference type="RefSeq" id="WP_073298152.1">
    <property type="nucleotide sequence ID" value="NZ_FQUF01000020.1"/>
</dbReference>
<protein>
    <submittedName>
        <fullName evidence="3">DNA repair exonuclease SbcCD nuclease subunit</fullName>
    </submittedName>
</protein>
<dbReference type="InterPro" id="IPR041796">
    <property type="entry name" value="Mre11_N"/>
</dbReference>
<dbReference type="InterPro" id="IPR050535">
    <property type="entry name" value="DNA_Repair-Maintenance_Comp"/>
</dbReference>
<dbReference type="EMBL" id="FQUF01000020">
    <property type="protein sequence ID" value="SHE90710.1"/>
    <property type="molecule type" value="Genomic_DNA"/>
</dbReference>
<dbReference type="AlphaFoldDB" id="A0A1M4XBC4"/>
<keyword evidence="3" id="KW-0269">Exonuclease</keyword>
<sequence>MIRFIHAADLHLDTPFSGLEQTSKELAEKLRKAPILSFAKIVDQAIEKAVDFVLLSGDLYNTKQVNIKAQSLFIEQLQRLDKTEIPVFLIRGNHDFLTEETQTLSLPFPKNVTTYGPEIKTEIFETKTNERIAITGFSYDRQWITTRKIKEYPNRQPHVNMHIGLLHGAIETSKTREANYAPFSIQELQEKNYDYWALGHIHQFQQISKQPPVYYSGNIQGLHKNETGEKGCLFVEWSPREHTVQFLPTAPVIWDSLTLDLSKIKHLSDFIQTLKENIAAKEYKQDVLVHLVVKTQVEDDQDLIRILQEKEFKEQLTQQLGFSNVWIVSVELTVEEAANHQALQQMYPEEWEASLRKIDQYGAFNELTENIFEQIPAKYLNQTNSQEYRLEMVQKALAKLHLK</sequence>
<dbReference type="OrthoDB" id="9773856at2"/>
<dbReference type="Pfam" id="PF00149">
    <property type="entry name" value="Metallophos"/>
    <property type="match status" value="1"/>
</dbReference>
<dbReference type="GO" id="GO:0004527">
    <property type="term" value="F:exonuclease activity"/>
    <property type="evidence" value="ECO:0007669"/>
    <property type="project" value="UniProtKB-KW"/>
</dbReference>
<gene>
    <name evidence="3" type="ORF">SAMN02745249_01402</name>
</gene>
<evidence type="ECO:0000259" key="2">
    <source>
        <dbReference type="Pfam" id="PF00149"/>
    </source>
</evidence>
<dbReference type="Gene3D" id="3.60.21.10">
    <property type="match status" value="1"/>
</dbReference>
<accession>A0A1M4XBC4</accession>
<organism evidence="3 4">
    <name type="scientific">Atopostipes suicloacalis DSM 15692</name>
    <dbReference type="NCBI Taxonomy" id="1121025"/>
    <lineage>
        <taxon>Bacteria</taxon>
        <taxon>Bacillati</taxon>
        <taxon>Bacillota</taxon>
        <taxon>Bacilli</taxon>
        <taxon>Lactobacillales</taxon>
        <taxon>Carnobacteriaceae</taxon>
        <taxon>Atopostipes</taxon>
    </lineage>
</organism>
<dbReference type="SUPFAM" id="SSF56300">
    <property type="entry name" value="Metallo-dependent phosphatases"/>
    <property type="match status" value="1"/>
</dbReference>
<dbReference type="CDD" id="cd00840">
    <property type="entry name" value="MPP_Mre11_N"/>
    <property type="match status" value="1"/>
</dbReference>